<reference evidence="1 2" key="1">
    <citation type="journal article" date="2016" name="Nat. Commun.">
        <title>Thousands of microbial genomes shed light on interconnected biogeochemical processes in an aquifer system.</title>
        <authorList>
            <person name="Anantharaman K."/>
            <person name="Brown C.T."/>
            <person name="Hug L.A."/>
            <person name="Sharon I."/>
            <person name="Castelle C.J."/>
            <person name="Probst A.J."/>
            <person name="Thomas B.C."/>
            <person name="Singh A."/>
            <person name="Wilkins M.J."/>
            <person name="Karaoz U."/>
            <person name="Brodie E.L."/>
            <person name="Williams K.H."/>
            <person name="Hubbard S.S."/>
            <person name="Banfield J.F."/>
        </authorList>
    </citation>
    <scope>NUCLEOTIDE SEQUENCE [LARGE SCALE GENOMIC DNA]</scope>
</reference>
<dbReference type="Proteomes" id="UP000179013">
    <property type="component" value="Unassembled WGS sequence"/>
</dbReference>
<protein>
    <recommendedName>
        <fullName evidence="3">HIT domain-containing protein</fullName>
    </recommendedName>
</protein>
<name>A0A1F7XC86_9BACT</name>
<evidence type="ECO:0000313" key="1">
    <source>
        <dbReference type="EMBL" id="OGM12637.1"/>
    </source>
</evidence>
<dbReference type="EMBL" id="MGFU01000020">
    <property type="protein sequence ID" value="OGM12637.1"/>
    <property type="molecule type" value="Genomic_DNA"/>
</dbReference>
<organism evidence="1 2">
    <name type="scientific">Candidatus Woesebacteria bacterium RBG_16_39_8b</name>
    <dbReference type="NCBI Taxonomy" id="1802482"/>
    <lineage>
        <taxon>Bacteria</taxon>
        <taxon>Candidatus Woeseibacteriota</taxon>
    </lineage>
</organism>
<gene>
    <name evidence="1" type="ORF">A2V80_01685</name>
</gene>
<evidence type="ECO:0008006" key="3">
    <source>
        <dbReference type="Google" id="ProtNLM"/>
    </source>
</evidence>
<evidence type="ECO:0000313" key="2">
    <source>
        <dbReference type="Proteomes" id="UP000179013"/>
    </source>
</evidence>
<sequence length="313" mass="36344">MLRVLLKEFYQNEHGRKRQVAKLSRRFEYGSNGSTFELFLSGMDRQSYQKKIKEYKYEGRTDCRLCWSDSSIVYRRSLCITADIAPFFPYHMLLRPMKLTARSKSLTGIGNNIFVGKTEKIDLVCRNYFTKDDIKTMANLAQDSDYIVTQAMRGSGASIPEHIHGHAFPKTETEFPLLNKRYFKLFWRQGNSSIYIIEEPTFAILVKGKSDLISDIFTKIRNEFGYPSNHIIKVDEDFGGLVGVYIPRVKETPGANIFHGWKFGVFEVLGLFDVETKERYLQLNYNSLFKAVREVTLHNSKTQAEILKYIEKI</sequence>
<proteinExistence type="predicted"/>
<dbReference type="AlphaFoldDB" id="A0A1F7XC86"/>
<comment type="caution">
    <text evidence="1">The sequence shown here is derived from an EMBL/GenBank/DDBJ whole genome shotgun (WGS) entry which is preliminary data.</text>
</comment>
<accession>A0A1F7XC86</accession>